<accession>A0A316V2B4</accession>
<keyword evidence="3" id="KW-1185">Reference proteome</keyword>
<evidence type="ECO:0000313" key="2">
    <source>
        <dbReference type="EMBL" id="PWN29565.1"/>
    </source>
</evidence>
<feature type="region of interest" description="Disordered" evidence="1">
    <location>
        <begin position="173"/>
        <end position="292"/>
    </location>
</feature>
<evidence type="ECO:0000313" key="3">
    <source>
        <dbReference type="Proteomes" id="UP000245884"/>
    </source>
</evidence>
<sequence>MASSTSFPAMVPSLSWHPPFPARRLAPPAATLDDTRVTGAVDLFRSLGVSVVATAAAAGDSSDSPPDAPVARRRSSIPPPPRTKRVVSAGAGSFLSSPFGSSAVSSSPGSSSRPIFSSSQRVDSAATQPPVFSSQVPGASTSALSARAPQQLNLPLPRDSTSVFSVLRQFSSNPPLAAPRQQLTSSASSTPLLSSPTSALVTPRHLASSSGSAQPPATSPSSLPHQDLRPLPLTPRVIHESTGSSLPWPPPQIAPAEGSAEGVFPSSTSSLGSPSRASSHSQPHSSTPTPHLPGFDLSTMPLRGGVQRFARRLCFENTPLDSGPAIRQYRADVATMRRVIDMHEANIRSIDEGPASPQP</sequence>
<name>A0A316V2B4_9BASI</name>
<feature type="compositionally biased region" description="Low complexity" evidence="1">
    <location>
        <begin position="55"/>
        <end position="65"/>
    </location>
</feature>
<feature type="compositionally biased region" description="Low complexity" evidence="1">
    <location>
        <begin position="183"/>
        <end position="200"/>
    </location>
</feature>
<dbReference type="GeneID" id="37025062"/>
<dbReference type="Proteomes" id="UP000245884">
    <property type="component" value="Unassembled WGS sequence"/>
</dbReference>
<proteinExistence type="predicted"/>
<reference evidence="2 3" key="1">
    <citation type="journal article" date="2018" name="Mol. Biol. Evol.">
        <title>Broad Genomic Sampling Reveals a Smut Pathogenic Ancestry of the Fungal Clade Ustilaginomycotina.</title>
        <authorList>
            <person name="Kijpornyongpan T."/>
            <person name="Mondo S.J."/>
            <person name="Barry K."/>
            <person name="Sandor L."/>
            <person name="Lee J."/>
            <person name="Lipzen A."/>
            <person name="Pangilinan J."/>
            <person name="LaButti K."/>
            <person name="Hainaut M."/>
            <person name="Henrissat B."/>
            <person name="Grigoriev I.V."/>
            <person name="Spatafora J.W."/>
            <person name="Aime M.C."/>
        </authorList>
    </citation>
    <scope>NUCLEOTIDE SEQUENCE [LARGE SCALE GENOMIC DNA]</scope>
    <source>
        <strain evidence="2 3">MCA 5214</strain>
    </source>
</reference>
<feature type="compositionally biased region" description="Low complexity" evidence="1">
    <location>
        <begin position="266"/>
        <end position="292"/>
    </location>
</feature>
<gene>
    <name evidence="2" type="ORF">BDZ90DRAFT_113809</name>
</gene>
<feature type="compositionally biased region" description="Polar residues" evidence="1">
    <location>
        <begin position="120"/>
        <end position="144"/>
    </location>
</feature>
<organism evidence="2 3">
    <name type="scientific">Jaminaea rosea</name>
    <dbReference type="NCBI Taxonomy" id="1569628"/>
    <lineage>
        <taxon>Eukaryota</taxon>
        <taxon>Fungi</taxon>
        <taxon>Dikarya</taxon>
        <taxon>Basidiomycota</taxon>
        <taxon>Ustilaginomycotina</taxon>
        <taxon>Exobasidiomycetes</taxon>
        <taxon>Microstromatales</taxon>
        <taxon>Microstromatales incertae sedis</taxon>
        <taxon>Jaminaea</taxon>
    </lineage>
</organism>
<evidence type="ECO:0000256" key="1">
    <source>
        <dbReference type="SAM" id="MobiDB-lite"/>
    </source>
</evidence>
<feature type="compositionally biased region" description="Polar residues" evidence="1">
    <location>
        <begin position="207"/>
        <end position="224"/>
    </location>
</feature>
<feature type="region of interest" description="Disordered" evidence="1">
    <location>
        <begin position="1"/>
        <end position="26"/>
    </location>
</feature>
<dbReference type="EMBL" id="KZ819663">
    <property type="protein sequence ID" value="PWN29565.1"/>
    <property type="molecule type" value="Genomic_DNA"/>
</dbReference>
<dbReference type="AlphaFoldDB" id="A0A316V2B4"/>
<dbReference type="RefSeq" id="XP_025364177.1">
    <property type="nucleotide sequence ID" value="XM_025503239.1"/>
</dbReference>
<feature type="compositionally biased region" description="Low complexity" evidence="1">
    <location>
        <begin position="88"/>
        <end position="119"/>
    </location>
</feature>
<protein>
    <submittedName>
        <fullName evidence="2">Uncharacterized protein</fullName>
    </submittedName>
</protein>
<feature type="region of interest" description="Disordered" evidence="1">
    <location>
        <begin position="55"/>
        <end position="144"/>
    </location>
</feature>